<evidence type="ECO:0000313" key="4">
    <source>
        <dbReference type="EMBL" id="RGU58547.1"/>
    </source>
</evidence>
<evidence type="ECO:0000313" key="5">
    <source>
        <dbReference type="Proteomes" id="UP000284243"/>
    </source>
</evidence>
<protein>
    <submittedName>
        <fullName evidence="4">Integrase</fullName>
    </submittedName>
</protein>
<dbReference type="InterPro" id="IPR025675">
    <property type="entry name" value="Imm5"/>
</dbReference>
<feature type="domain" description="Immunity protein Imm5" evidence="2">
    <location>
        <begin position="106"/>
        <end position="281"/>
    </location>
</feature>
<accession>A0A412TXE0</accession>
<reference evidence="4 5" key="1">
    <citation type="submission" date="2018-08" db="EMBL/GenBank/DDBJ databases">
        <title>A genome reference for cultivated species of the human gut microbiota.</title>
        <authorList>
            <person name="Zou Y."/>
            <person name="Xue W."/>
            <person name="Luo G."/>
        </authorList>
    </citation>
    <scope>NUCLEOTIDE SEQUENCE [LARGE SCALE GENOMIC DNA]</scope>
    <source>
        <strain evidence="4 5">AF16-14</strain>
    </source>
</reference>
<gene>
    <name evidence="4" type="ORF">DWW57_02205</name>
</gene>
<dbReference type="Proteomes" id="UP000284243">
    <property type="component" value="Unassembled WGS sequence"/>
</dbReference>
<evidence type="ECO:0000259" key="2">
    <source>
        <dbReference type="Pfam" id="PF14423"/>
    </source>
</evidence>
<feature type="domain" description="Immunity protein Imm5" evidence="2">
    <location>
        <begin position="310"/>
        <end position="483"/>
    </location>
</feature>
<proteinExistence type="predicted"/>
<name>A0A412TXE0_9BACT</name>
<dbReference type="EMBL" id="QRYC01000002">
    <property type="protein sequence ID" value="RGU58547.1"/>
    <property type="molecule type" value="Genomic_DNA"/>
</dbReference>
<feature type="domain" description="DUF7738" evidence="3">
    <location>
        <begin position="1336"/>
        <end position="1451"/>
    </location>
</feature>
<organism evidence="4 5">
    <name type="scientific">Odoribacter splanchnicus</name>
    <dbReference type="NCBI Taxonomy" id="28118"/>
    <lineage>
        <taxon>Bacteria</taxon>
        <taxon>Pseudomonadati</taxon>
        <taxon>Bacteroidota</taxon>
        <taxon>Bacteroidia</taxon>
        <taxon>Bacteroidales</taxon>
        <taxon>Odoribacteraceae</taxon>
        <taxon>Odoribacter</taxon>
    </lineage>
</organism>
<dbReference type="Pfam" id="PF24880">
    <property type="entry name" value="DUF7738"/>
    <property type="match status" value="1"/>
</dbReference>
<dbReference type="InterPro" id="IPR056640">
    <property type="entry name" value="DUF7738"/>
</dbReference>
<evidence type="ECO:0000259" key="3">
    <source>
        <dbReference type="Pfam" id="PF24880"/>
    </source>
</evidence>
<evidence type="ECO:0000256" key="1">
    <source>
        <dbReference type="SAM" id="MobiDB-lite"/>
    </source>
</evidence>
<dbReference type="Pfam" id="PF14423">
    <property type="entry name" value="Imm5"/>
    <property type="match status" value="2"/>
</dbReference>
<sequence length="1678" mass="192005">MDKVHRQHGSIVLYEEKKDGEQYIRIAYADNPVIAPMLSQEPGISLDGNGNAYIKASDFRLPIFHDRYSPHTYIDYSRLYAGLPKSKREYTFPKLHPDEDTITDRIERLKEWVDQSSLGHLPLPLRIDLMKRIGNIRVIQKIQCECCKKIYFSVGKQSNVHAQVLSCINNYLYKAENSAEAILSETEKLRIHVEDNHKETDATVGWAIVMLGYTVCYDAASILNIEDYCGEDDGSFDPESWNADFIGSIVYSGGNPFVKERNGDKGKRKEYWHWYLDMILSIYKNPEREIIAFVLPEKATEVPVFPEELIKEGLGEISSSPQGHLSRPSRYKILRAFRSPRIAGRIGILCALKVLPIWRRYSGESHKIIALLRKAEHYLEEKTNPDEITRIADYTSSLVEGRDYGTDFAPLMAGMAAVQAAYTVTDGNDYEEVAENDEELASDEWDAAFLASLSCNGGAADLSEINPESNREFWKWYLTDCIPYVYENEKHAGYHAGNKIRIPTPANCNVTLSDKINRLNSALDSYIHAPTDRKELLRMQPYVADGELIRIVADFLQGYPCLPSTAQELENYCMTGLFDYDIIRFWYCTALLALSPDSCAIAYLSKLAHTLMEQGPGDLHILYRIVLLLPEQKHLHELNRELTDYYEKIIPTLVSTKWLAKANIPYPDDFEWSISFHFTSDGEMFPVSDGKRDEQTWFILTVRLFGPKSLFHDYTRFTSYQIHVCNGDNSIHGDWNEEDGFLVCNGEWLMKNELYTPDQLVLLMHKLSTNGIRFSKIPAGIYTTKGISGKAVVEWIKSEMELYENDRMEEVRNKALDLRKDDGDVEDTLAEMRKRWGKDVPILKDKRFDEIITQYFCLSHEAGIAALGQELTAYGYALYDLDGDEIYLLELLPQTEMQTFEKKCRKYGQYCQLLKQPHRDFGITARHINPRKQMPREKMEWPDDGICYIVRGFAGYCAYGEWKPKDEEQWLGTFIVDLRIVPLQPVKFKTRKIHSFRYSKELDFYAALYSTSLGEMPIGGKNPLEADKWSRLCDLSVYDKYEFRWYGPYLCLGDAKSVIIHTMTEQGVKYVSRIILPDGLMYPPGFGIDGKGTLYITMGSYYKSGIIRYDDNGKYTTLPFSMYGYETFREGCIPVPDTARMISLHEYNARNNSGIWLEPGLLDLDMATRRCRIAPLHHIGDGLFRLHLFQEDWILVEGNSDNGNRSDYARLWNRRTDEVLRIRPGVFGSESFKKIHALPDGTIVVNTHQHTDDILSLPEDFWHFLRTASRPNKLGYWLNYPKPYPDIDLLLPPISEDITLMFAPPCGKLPITQPRLSAKENKKQGGSPDLPETDGVEIAEGILKINGKNVGLPLSYTAMTDIFGKEKVVFTHQTMQDDNGKTIQYDRRSFLVWEDAGVTAARNEENVYNISAIYLWITENKVSVPVLPIPAGLFGGEIRVDGTKWDKTSDMTARSGTMEIATSMSDGYMEITFANTRDRKSTWQNWRKVMVENLQVALVKRDRIRQLERNGHIGKFTAPDNTRLLAETSESFLSHAIQALYAGYSMRRSERYLKTNLLLCLIEATIKCIAYSTVRASDILFVYSGCVLLGYEKANMKRLGETMAKKGIRDFVFDTLIHGCVPDWEVTEYTVFPEIKKWISSQVKSENITEAKAALKNISCISENILITDALITSTLKI</sequence>
<feature type="region of interest" description="Disordered" evidence="1">
    <location>
        <begin position="1313"/>
        <end position="1333"/>
    </location>
</feature>
<dbReference type="RefSeq" id="WP_118159984.1">
    <property type="nucleotide sequence ID" value="NZ_QRYC01000002.1"/>
</dbReference>
<comment type="caution">
    <text evidence="4">The sequence shown here is derived from an EMBL/GenBank/DDBJ whole genome shotgun (WGS) entry which is preliminary data.</text>
</comment>